<evidence type="ECO:0000313" key="2">
    <source>
        <dbReference type="Proteomes" id="UP001519332"/>
    </source>
</evidence>
<gene>
    <name evidence="1" type="ORF">JOF56_001762</name>
</gene>
<dbReference type="RefSeq" id="WP_209636221.1">
    <property type="nucleotide sequence ID" value="NZ_JAGINW010000001.1"/>
</dbReference>
<evidence type="ECO:0000313" key="1">
    <source>
        <dbReference type="EMBL" id="MBP2321377.1"/>
    </source>
</evidence>
<comment type="caution">
    <text evidence="1">The sequence shown here is derived from an EMBL/GenBank/DDBJ whole genome shotgun (WGS) entry which is preliminary data.</text>
</comment>
<reference evidence="1 2" key="1">
    <citation type="submission" date="2021-03" db="EMBL/GenBank/DDBJ databases">
        <title>Sequencing the genomes of 1000 actinobacteria strains.</title>
        <authorList>
            <person name="Klenk H.-P."/>
        </authorList>
    </citation>
    <scope>NUCLEOTIDE SEQUENCE [LARGE SCALE GENOMIC DNA]</scope>
    <source>
        <strain evidence="1 2">DSM 46670</strain>
    </source>
</reference>
<sequence>MPLSAVVRARCRAFLPEGDGLHYVFPATSLAQCRSDFIIAVTDTTVTLLSCRWFRRNRPSAVWATYPRHTKLGPVELYGSLSPTVTIGPLLLEIDDEYVSVVRAADAEITNLVPIDPFPHL</sequence>
<proteinExistence type="predicted"/>
<keyword evidence="2" id="KW-1185">Reference proteome</keyword>
<dbReference type="Proteomes" id="UP001519332">
    <property type="component" value="Unassembled WGS sequence"/>
</dbReference>
<accession>A0ABS4TAD1</accession>
<protein>
    <submittedName>
        <fullName evidence="1">Uncharacterized protein</fullName>
    </submittedName>
</protein>
<organism evidence="1 2">
    <name type="scientific">Kibdelosporangium banguiense</name>
    <dbReference type="NCBI Taxonomy" id="1365924"/>
    <lineage>
        <taxon>Bacteria</taxon>
        <taxon>Bacillati</taxon>
        <taxon>Actinomycetota</taxon>
        <taxon>Actinomycetes</taxon>
        <taxon>Pseudonocardiales</taxon>
        <taxon>Pseudonocardiaceae</taxon>
        <taxon>Kibdelosporangium</taxon>
    </lineage>
</organism>
<dbReference type="EMBL" id="JAGINW010000001">
    <property type="protein sequence ID" value="MBP2321377.1"/>
    <property type="molecule type" value="Genomic_DNA"/>
</dbReference>
<name>A0ABS4TAD1_9PSEU</name>